<dbReference type="SUPFAM" id="SSF56601">
    <property type="entry name" value="beta-lactamase/transpeptidase-like"/>
    <property type="match status" value="1"/>
</dbReference>
<dbReference type="EMBL" id="BAAADO010000003">
    <property type="protein sequence ID" value="GAA0489423.1"/>
    <property type="molecule type" value="Genomic_DNA"/>
</dbReference>
<dbReference type="Pfam" id="PF00144">
    <property type="entry name" value="Beta-lactamase"/>
    <property type="match status" value="1"/>
</dbReference>
<reference evidence="2 3" key="1">
    <citation type="journal article" date="2019" name="Int. J. Syst. Evol. Microbiol.">
        <title>The Global Catalogue of Microorganisms (GCM) 10K type strain sequencing project: providing services to taxonomists for standard genome sequencing and annotation.</title>
        <authorList>
            <consortium name="The Broad Institute Genomics Platform"/>
            <consortium name="The Broad Institute Genome Sequencing Center for Infectious Disease"/>
            <person name="Wu L."/>
            <person name="Ma J."/>
        </authorList>
    </citation>
    <scope>NUCLEOTIDE SEQUENCE [LARGE SCALE GENOMIC DNA]</scope>
    <source>
        <strain evidence="2 3">JCM 12389</strain>
    </source>
</reference>
<evidence type="ECO:0000313" key="3">
    <source>
        <dbReference type="Proteomes" id="UP001500880"/>
    </source>
</evidence>
<protein>
    <recommendedName>
        <fullName evidence="1">Beta-lactamase-related domain-containing protein</fullName>
    </recommendedName>
</protein>
<accession>A0ABN1B3F1</accession>
<dbReference type="InterPro" id="IPR012338">
    <property type="entry name" value="Beta-lactam/transpept-like"/>
</dbReference>
<evidence type="ECO:0000313" key="2">
    <source>
        <dbReference type="EMBL" id="GAA0489423.1"/>
    </source>
</evidence>
<keyword evidence="3" id="KW-1185">Reference proteome</keyword>
<dbReference type="Proteomes" id="UP001500880">
    <property type="component" value="Unassembled WGS sequence"/>
</dbReference>
<evidence type="ECO:0000259" key="1">
    <source>
        <dbReference type="Pfam" id="PF00144"/>
    </source>
</evidence>
<dbReference type="RefSeq" id="WP_343839178.1">
    <property type="nucleotide sequence ID" value="NZ_BAAADO010000003.1"/>
</dbReference>
<dbReference type="InterPro" id="IPR001466">
    <property type="entry name" value="Beta-lactam-related"/>
</dbReference>
<organism evidence="2 3">
    <name type="scientific">Salinibacillus aidingensis</name>
    <dbReference type="NCBI Taxonomy" id="237684"/>
    <lineage>
        <taxon>Bacteria</taxon>
        <taxon>Bacillati</taxon>
        <taxon>Bacillota</taxon>
        <taxon>Bacilli</taxon>
        <taxon>Bacillales</taxon>
        <taxon>Bacillaceae</taxon>
        <taxon>Salinibacillus</taxon>
    </lineage>
</organism>
<proteinExistence type="predicted"/>
<gene>
    <name evidence="2" type="ORF">GCM10008986_14070</name>
</gene>
<feature type="domain" description="Beta-lactamase-related" evidence="1">
    <location>
        <begin position="56"/>
        <end position="98"/>
    </location>
</feature>
<dbReference type="Gene3D" id="3.40.710.10">
    <property type="entry name" value="DD-peptidase/beta-lactamase superfamily"/>
    <property type="match status" value="1"/>
</dbReference>
<name>A0ABN1B3F1_9BACI</name>
<comment type="caution">
    <text evidence="2">The sequence shown here is derived from an EMBL/GenBank/DDBJ whole genome shotgun (WGS) entry which is preliminary data.</text>
</comment>
<sequence length="114" mass="13149">MTIDRNQYKQEIDRICLPYKEKRPNLVLNIGVIKEEEREIFSEGNRNGFEGNAPESLIYEIGSITKVFTASLLTKAIAENKLDPNHPIDQHLPSLADYESLKKHLREPEPYDLP</sequence>